<evidence type="ECO:0000259" key="12">
    <source>
        <dbReference type="PROSITE" id="PS50109"/>
    </source>
</evidence>
<dbReference type="Gene3D" id="6.10.340.10">
    <property type="match status" value="1"/>
</dbReference>
<feature type="domain" description="HAMP" evidence="13">
    <location>
        <begin position="191"/>
        <end position="243"/>
    </location>
</feature>
<dbReference type="EMBL" id="JDRY01000021">
    <property type="protein sequence ID" value="KGN00420.1"/>
    <property type="molecule type" value="Genomic_DNA"/>
</dbReference>
<evidence type="ECO:0000256" key="8">
    <source>
        <dbReference type="ARBA" id="ARBA00022989"/>
    </source>
</evidence>
<dbReference type="SMART" id="SM00304">
    <property type="entry name" value="HAMP"/>
    <property type="match status" value="1"/>
</dbReference>
<evidence type="ECO:0000256" key="7">
    <source>
        <dbReference type="ARBA" id="ARBA00022777"/>
    </source>
</evidence>
<evidence type="ECO:0000256" key="1">
    <source>
        <dbReference type="ARBA" id="ARBA00000085"/>
    </source>
</evidence>
<dbReference type="RefSeq" id="WP_039257113.1">
    <property type="nucleotide sequence ID" value="NZ_JDRY01000021.1"/>
</dbReference>
<dbReference type="PROSITE" id="PS50885">
    <property type="entry name" value="HAMP"/>
    <property type="match status" value="1"/>
</dbReference>
<evidence type="ECO:0000256" key="2">
    <source>
        <dbReference type="ARBA" id="ARBA00004141"/>
    </source>
</evidence>
<dbReference type="InterPro" id="IPR003660">
    <property type="entry name" value="HAMP_dom"/>
</dbReference>
<dbReference type="Gene3D" id="1.10.287.130">
    <property type="match status" value="1"/>
</dbReference>
<evidence type="ECO:0000259" key="13">
    <source>
        <dbReference type="PROSITE" id="PS50885"/>
    </source>
</evidence>
<dbReference type="InterPro" id="IPR004358">
    <property type="entry name" value="Sig_transdc_His_kin-like_C"/>
</dbReference>
<dbReference type="Pfam" id="PF02518">
    <property type="entry name" value="HATPase_c"/>
    <property type="match status" value="1"/>
</dbReference>
<dbReference type="SUPFAM" id="SSF47384">
    <property type="entry name" value="Homodimeric domain of signal transducing histidine kinase"/>
    <property type="match status" value="1"/>
</dbReference>
<comment type="subcellular location">
    <subcellularLocation>
        <location evidence="2">Membrane</location>
        <topology evidence="2">Multi-pass membrane protein</topology>
    </subcellularLocation>
</comment>
<evidence type="ECO:0000256" key="4">
    <source>
        <dbReference type="ARBA" id="ARBA00022553"/>
    </source>
</evidence>
<dbReference type="PANTHER" id="PTHR45528">
    <property type="entry name" value="SENSOR HISTIDINE KINASE CPXA"/>
    <property type="match status" value="1"/>
</dbReference>
<evidence type="ECO:0000256" key="6">
    <source>
        <dbReference type="ARBA" id="ARBA00022692"/>
    </source>
</evidence>
<feature type="transmembrane region" description="Helical" evidence="11">
    <location>
        <begin position="163"/>
        <end position="185"/>
    </location>
</feature>
<evidence type="ECO:0000313" key="14">
    <source>
        <dbReference type="EMBL" id="KGN00420.1"/>
    </source>
</evidence>
<dbReference type="SUPFAM" id="SSF55874">
    <property type="entry name" value="ATPase domain of HSP90 chaperone/DNA topoisomerase II/histidine kinase"/>
    <property type="match status" value="1"/>
</dbReference>
<dbReference type="CDD" id="cd00075">
    <property type="entry name" value="HATPase"/>
    <property type="match status" value="1"/>
</dbReference>
<dbReference type="InterPro" id="IPR005467">
    <property type="entry name" value="His_kinase_dom"/>
</dbReference>
<dbReference type="GO" id="GO:0005886">
    <property type="term" value="C:plasma membrane"/>
    <property type="evidence" value="ECO:0007669"/>
    <property type="project" value="TreeGrafter"/>
</dbReference>
<evidence type="ECO:0000313" key="15">
    <source>
        <dbReference type="Proteomes" id="UP000030014"/>
    </source>
</evidence>
<dbReference type="Pfam" id="PF00512">
    <property type="entry name" value="HisKA"/>
    <property type="match status" value="1"/>
</dbReference>
<organism evidence="14 15">
    <name type="scientific">Clostridium botulinum C/D str. DC5</name>
    <dbReference type="NCBI Taxonomy" id="1443128"/>
    <lineage>
        <taxon>Bacteria</taxon>
        <taxon>Bacillati</taxon>
        <taxon>Bacillota</taxon>
        <taxon>Clostridia</taxon>
        <taxon>Eubacteriales</taxon>
        <taxon>Clostridiaceae</taxon>
        <taxon>Clostridium</taxon>
    </lineage>
</organism>
<dbReference type="GO" id="GO:0000155">
    <property type="term" value="F:phosphorelay sensor kinase activity"/>
    <property type="evidence" value="ECO:0007669"/>
    <property type="project" value="InterPro"/>
</dbReference>
<evidence type="ECO:0000256" key="10">
    <source>
        <dbReference type="ARBA" id="ARBA00023136"/>
    </source>
</evidence>
<dbReference type="Pfam" id="PF00672">
    <property type="entry name" value="HAMP"/>
    <property type="match status" value="1"/>
</dbReference>
<dbReference type="SMART" id="SM00388">
    <property type="entry name" value="HisKA"/>
    <property type="match status" value="1"/>
</dbReference>
<evidence type="ECO:0000256" key="3">
    <source>
        <dbReference type="ARBA" id="ARBA00012438"/>
    </source>
</evidence>
<dbReference type="Proteomes" id="UP000030014">
    <property type="component" value="Unassembled WGS sequence"/>
</dbReference>
<keyword evidence="5" id="KW-0808">Transferase</keyword>
<evidence type="ECO:0000256" key="5">
    <source>
        <dbReference type="ARBA" id="ARBA00022679"/>
    </source>
</evidence>
<dbReference type="InterPro" id="IPR003661">
    <property type="entry name" value="HisK_dim/P_dom"/>
</dbReference>
<feature type="domain" description="Histidine kinase" evidence="12">
    <location>
        <begin position="258"/>
        <end position="469"/>
    </location>
</feature>
<dbReference type="Gene3D" id="3.30.565.10">
    <property type="entry name" value="Histidine kinase-like ATPase, C-terminal domain"/>
    <property type="match status" value="1"/>
</dbReference>
<keyword evidence="6 11" id="KW-0812">Transmembrane</keyword>
<comment type="caution">
    <text evidence="14">The sequence shown here is derived from an EMBL/GenBank/DDBJ whole genome shotgun (WGS) entry which is preliminary data.</text>
</comment>
<dbReference type="SUPFAM" id="SSF158472">
    <property type="entry name" value="HAMP domain-like"/>
    <property type="match status" value="1"/>
</dbReference>
<name>A0A0A0IG26_CLOBO</name>
<sequence length="469" mass="54154">MKFGIKRKILFMNIAVLILSIAGIYVVTIYELYTRITNNSIDMLKKESYNSQAFVMEYLQNEDKFHVEKVLNEMSPFIATYLSSKSKVRVQIYNNSSIIGDSENYPNIKKDDDISNALSGKKAYIIRKIQGEYYILFSSPIYYNDSKLGCIRYIYNLDKENNIVFKTILSMTFFAVISILCSIILSNSFSNEIVKPIVILKKIARQVSHGKFVKNFEINSKDEIEDLSKSFNIMSNNIENMILKLKTEKENQKRFLDNITHEFKTPVAAIMGYSDLLLRVEDKKDTEQCIKYIKKSSDRLLNLVEQLLELSVLNKDEFQLKRKPVDIKTVVENSVMLLKPRMNKFGIDVKLKIDSKYINIDKEKTEQVILNILDNAIKYSECSEIIITMNYDEDFVKVCISDNGQGIPEEELDKIFEHFYTAHKSLQNKHGGSGLGLSICKEIMNKQSGKIQIESNEGTKVILKFKNQE</sequence>
<evidence type="ECO:0000256" key="11">
    <source>
        <dbReference type="SAM" id="Phobius"/>
    </source>
</evidence>
<reference evidence="14 15" key="1">
    <citation type="submission" date="2014-01" db="EMBL/GenBank/DDBJ databases">
        <title>Plasmidome dynamics in the species complex Clostridium novyi sensu lato converts strains of independent lineages into distinctly different pathogens.</title>
        <authorList>
            <person name="Skarin H."/>
            <person name="Segerman B."/>
        </authorList>
    </citation>
    <scope>NUCLEOTIDE SEQUENCE [LARGE SCALE GENOMIC DNA]</scope>
    <source>
        <strain evidence="14 15">DC5</strain>
    </source>
</reference>
<keyword evidence="8 11" id="KW-1133">Transmembrane helix</keyword>
<dbReference type="FunFam" id="1.10.287.130:FF:000001">
    <property type="entry name" value="Two-component sensor histidine kinase"/>
    <property type="match status" value="1"/>
</dbReference>
<keyword evidence="7 14" id="KW-0418">Kinase</keyword>
<dbReference type="InterPro" id="IPR036097">
    <property type="entry name" value="HisK_dim/P_sf"/>
</dbReference>
<accession>A0A0A0IG26</accession>
<feature type="transmembrane region" description="Helical" evidence="11">
    <location>
        <begin position="9"/>
        <end position="30"/>
    </location>
</feature>
<protein>
    <recommendedName>
        <fullName evidence="3">histidine kinase</fullName>
        <ecNumber evidence="3">2.7.13.3</ecNumber>
    </recommendedName>
</protein>
<dbReference type="CDD" id="cd06225">
    <property type="entry name" value="HAMP"/>
    <property type="match status" value="1"/>
</dbReference>
<dbReference type="InterPro" id="IPR003594">
    <property type="entry name" value="HATPase_dom"/>
</dbReference>
<dbReference type="InterPro" id="IPR050398">
    <property type="entry name" value="HssS/ArlS-like"/>
</dbReference>
<gene>
    <name evidence="14" type="ORF">Z955_03525</name>
</gene>
<dbReference type="SMART" id="SM00387">
    <property type="entry name" value="HATPase_c"/>
    <property type="match status" value="1"/>
</dbReference>
<dbReference type="PANTHER" id="PTHR45528:SF10">
    <property type="entry name" value="METHYL-ACCEPTING CHEMOTAXIS PROTEIN"/>
    <property type="match status" value="1"/>
</dbReference>
<dbReference type="AlphaFoldDB" id="A0A0A0IG26"/>
<comment type="catalytic activity">
    <reaction evidence="1">
        <text>ATP + protein L-histidine = ADP + protein N-phospho-L-histidine.</text>
        <dbReference type="EC" id="2.7.13.3"/>
    </reaction>
</comment>
<dbReference type="PROSITE" id="PS50109">
    <property type="entry name" value="HIS_KIN"/>
    <property type="match status" value="1"/>
</dbReference>
<proteinExistence type="predicted"/>
<keyword evidence="10 11" id="KW-0472">Membrane</keyword>
<dbReference type="PRINTS" id="PR00344">
    <property type="entry name" value="BCTRLSENSOR"/>
</dbReference>
<keyword evidence="9" id="KW-0902">Two-component regulatory system</keyword>
<dbReference type="FunFam" id="3.30.565.10:FF:000006">
    <property type="entry name" value="Sensor histidine kinase WalK"/>
    <property type="match status" value="1"/>
</dbReference>
<dbReference type="CDD" id="cd00082">
    <property type="entry name" value="HisKA"/>
    <property type="match status" value="1"/>
</dbReference>
<keyword evidence="4" id="KW-0597">Phosphoprotein</keyword>
<dbReference type="InterPro" id="IPR036890">
    <property type="entry name" value="HATPase_C_sf"/>
</dbReference>
<dbReference type="EC" id="2.7.13.3" evidence="3"/>
<evidence type="ECO:0000256" key="9">
    <source>
        <dbReference type="ARBA" id="ARBA00023012"/>
    </source>
</evidence>